<feature type="transmembrane region" description="Helical" evidence="1">
    <location>
        <begin position="45"/>
        <end position="62"/>
    </location>
</feature>
<keyword evidence="1" id="KW-0812">Transmembrane</keyword>
<accession>A0A7G1HW49</accession>
<name>A0A7G1HW49_9BACT</name>
<evidence type="ECO:0000313" key="2">
    <source>
        <dbReference type="EMBL" id="BCI63032.1"/>
    </source>
</evidence>
<dbReference type="Pfam" id="PF19628">
    <property type="entry name" value="DUF6132"/>
    <property type="match status" value="1"/>
</dbReference>
<keyword evidence="1" id="KW-1133">Transmembrane helix</keyword>
<reference evidence="3" key="1">
    <citation type="submission" date="2020-07" db="EMBL/GenBank/DDBJ databases">
        <title>Complete genome sequencing of Coprobacter sp. strain 2CBH44.</title>
        <authorList>
            <person name="Sakamoto M."/>
            <person name="Murakami T."/>
            <person name="Mori H."/>
        </authorList>
    </citation>
    <scope>NUCLEOTIDE SEQUENCE [LARGE SCALE GENOMIC DNA]</scope>
    <source>
        <strain evidence="3">2CBH44</strain>
    </source>
</reference>
<keyword evidence="1" id="KW-0472">Membrane</keyword>
<gene>
    <name evidence="2" type="ORF">Cop2CBH44_13850</name>
</gene>
<dbReference type="EMBL" id="AP023322">
    <property type="protein sequence ID" value="BCI63032.1"/>
    <property type="molecule type" value="Genomic_DNA"/>
</dbReference>
<sequence length="78" mass="8929">MKANNLKKWIFTNKFRIIMILLGAISGFSYWYFIGCTTGSCPITSSPYISIIWGATIGYLLSPTNIYHNKKYHSEDNN</sequence>
<dbReference type="KEGG" id="copr:Cop2CBH44_13850"/>
<dbReference type="Proteomes" id="UP000594042">
    <property type="component" value="Chromosome"/>
</dbReference>
<organism evidence="2 3">
    <name type="scientific">Coprobacter secundus subsp. similis</name>
    <dbReference type="NCBI Taxonomy" id="2751153"/>
    <lineage>
        <taxon>Bacteria</taxon>
        <taxon>Pseudomonadati</taxon>
        <taxon>Bacteroidota</taxon>
        <taxon>Bacteroidia</taxon>
        <taxon>Bacteroidales</taxon>
        <taxon>Barnesiellaceae</taxon>
        <taxon>Coprobacter</taxon>
    </lineage>
</organism>
<dbReference type="AlphaFoldDB" id="A0A7G1HW49"/>
<protein>
    <submittedName>
        <fullName evidence="2">Uncharacterized protein</fullName>
    </submittedName>
</protein>
<proteinExistence type="predicted"/>
<evidence type="ECO:0000256" key="1">
    <source>
        <dbReference type="SAM" id="Phobius"/>
    </source>
</evidence>
<feature type="transmembrane region" description="Helical" evidence="1">
    <location>
        <begin position="15"/>
        <end position="33"/>
    </location>
</feature>
<dbReference type="InterPro" id="IPR045764">
    <property type="entry name" value="DUF6132"/>
</dbReference>
<evidence type="ECO:0000313" key="3">
    <source>
        <dbReference type="Proteomes" id="UP000594042"/>
    </source>
</evidence>
<keyword evidence="3" id="KW-1185">Reference proteome</keyword>